<dbReference type="PROSITE" id="PS51864">
    <property type="entry name" value="ASTACIN"/>
    <property type="match status" value="1"/>
</dbReference>
<feature type="binding site" evidence="14">
    <location>
        <position position="153"/>
    </location>
    <ligand>
        <name>Zn(2+)</name>
        <dbReference type="ChEBI" id="CHEBI:29105"/>
        <note>catalytic</note>
    </ligand>
</feature>
<dbReference type="Gene3D" id="2.60.120.200">
    <property type="match status" value="3"/>
</dbReference>
<dbReference type="InterPro" id="IPR035976">
    <property type="entry name" value="Sushi/SCR/CCP_sf"/>
</dbReference>
<evidence type="ECO:0000256" key="6">
    <source>
        <dbReference type="ARBA" id="ARBA00022801"/>
    </source>
</evidence>
<dbReference type="CDD" id="cd06263">
    <property type="entry name" value="MAM"/>
    <property type="match status" value="3"/>
</dbReference>
<dbReference type="InterPro" id="IPR034035">
    <property type="entry name" value="Astacin-like_dom"/>
</dbReference>
<keyword evidence="6 14" id="KW-0378">Hydrolase</keyword>
<evidence type="ECO:0000256" key="11">
    <source>
        <dbReference type="ARBA" id="ARBA00023157"/>
    </source>
</evidence>
<keyword evidence="20" id="KW-1185">Reference proteome</keyword>
<dbReference type="GO" id="GO:0004222">
    <property type="term" value="F:metalloendopeptidase activity"/>
    <property type="evidence" value="ECO:0007669"/>
    <property type="project" value="UniProtKB-UniRule"/>
</dbReference>
<dbReference type="PRINTS" id="PR00480">
    <property type="entry name" value="ASTACIN"/>
</dbReference>
<evidence type="ECO:0000259" key="18">
    <source>
        <dbReference type="PROSITE" id="PS51864"/>
    </source>
</evidence>
<dbReference type="InterPro" id="IPR000436">
    <property type="entry name" value="Sushi_SCR_CCP_dom"/>
</dbReference>
<feature type="binding site" evidence="14">
    <location>
        <position position="149"/>
    </location>
    <ligand>
        <name>Zn(2+)</name>
        <dbReference type="ChEBI" id="CHEBI:29105"/>
        <note>catalytic</note>
    </ligand>
</feature>
<dbReference type="FunFam" id="2.10.70.10:FF:000011">
    <property type="entry name" value="CUB and sushi domain-containing protein 3 isoform A"/>
    <property type="match status" value="1"/>
</dbReference>
<dbReference type="SUPFAM" id="SSF55486">
    <property type="entry name" value="Metalloproteases ('zincins'), catalytic domain"/>
    <property type="match status" value="1"/>
</dbReference>
<dbReference type="CDD" id="cd00033">
    <property type="entry name" value="CCP"/>
    <property type="match status" value="1"/>
</dbReference>
<evidence type="ECO:0000256" key="8">
    <source>
        <dbReference type="ARBA" id="ARBA00023049"/>
    </source>
</evidence>
<dbReference type="PROSITE" id="PS50060">
    <property type="entry name" value="MAM_2"/>
    <property type="match status" value="3"/>
</dbReference>
<dbReference type="SMART" id="SM00032">
    <property type="entry name" value="CCP"/>
    <property type="match status" value="1"/>
</dbReference>
<dbReference type="InterPro" id="IPR006026">
    <property type="entry name" value="Peptidase_Metallo"/>
</dbReference>
<dbReference type="EC" id="3.4.24.-" evidence="15"/>
<keyword evidence="2 14" id="KW-0645">Protease</keyword>
<dbReference type="Pfam" id="PF00629">
    <property type="entry name" value="MAM"/>
    <property type="match status" value="3"/>
</dbReference>
<dbReference type="PROSITE" id="PS00740">
    <property type="entry name" value="MAM_1"/>
    <property type="match status" value="1"/>
</dbReference>
<evidence type="ECO:0000256" key="14">
    <source>
        <dbReference type="PROSITE-ProRule" id="PRU01211"/>
    </source>
</evidence>
<feature type="domain" description="Peptidase M12A" evidence="18">
    <location>
        <begin position="60"/>
        <end position="255"/>
    </location>
</feature>
<organism evidence="19 20">
    <name type="scientific">Littorina saxatilis</name>
    <dbReference type="NCBI Taxonomy" id="31220"/>
    <lineage>
        <taxon>Eukaryota</taxon>
        <taxon>Metazoa</taxon>
        <taxon>Spiralia</taxon>
        <taxon>Lophotrochozoa</taxon>
        <taxon>Mollusca</taxon>
        <taxon>Gastropoda</taxon>
        <taxon>Caenogastropoda</taxon>
        <taxon>Littorinimorpha</taxon>
        <taxon>Littorinoidea</taxon>
        <taxon>Littorinidae</taxon>
        <taxon>Littorina</taxon>
    </lineage>
</organism>
<keyword evidence="11 13" id="KW-1015">Disulfide bond</keyword>
<sequence>MGRQRLCSLRVFLYLGVCAIAFAFPFFPRPKRDLEINPEENIGVNGYLLEGDILRSRRRNAVRDYYQTWINRTVPYVMENLSSQEQQMVLLAMEEIMTKSCVRFIPKNKESDYINIVKFEGCSSSVGRIGGQQHVILGDGCYANGIILHELMHALGFWHEHSRPDRDNYISIIWSNIATEHRTNFEKYDIATIDTLDTVYDYGSVMHYKNNTFARDRNRITINATQPLAPGVEMGQRVKLSETDVIKLKRLYKCNITHCMNPGVPQNGLRSGESFQVGASVFFSCNHGYQLYGSRGRFCLDLGQWTGNLPSCLPDPKGELHICTYDTRDMCGWVTDTTATLNWTLHTRSTPSNGTGPMEDHTMGSAEGWYIYLETTSVKQGDRSRILSEPMIFNDSASMRGGPRVCMMFYYCMHGKEMGALNVYQRDMSGQPVHDSLVFTRTGEQGTDWILAAITLQRLSHFAIVLEAVRGNGYLGDIAVDDVLIGPCNSLTQLDTSAVADTLKCSFDTGLCGLEQDHVHDDFDWLRQGGQTATYYTGPKCDPLNCATGSYIYTESSRPRIEGDMARILTPLLHGDGGRCLLFFWHMMGNTMGNLTVKLVLLDGSERPLWYRSGDQGNDWHYEKLDIVQPPRYYKLAFEGGIGRSYRSDMALDNIEVLVGECNDVIRNDCTFHRDLCSWENVDVRSWERHYGDTPTPATGPMYDHNNNSMEYYLYVESSRTRPNDTATLRSGQISGQFPGYCLQFWYHMYGTTVGTLRLLTQTDDTGQEDVLWQHSANSGTAWHRQAIYVRSPGQDFRILFQARLTGGSEGDIAIDDISIHAGQCETQ</sequence>
<feature type="disulfide bond" evidence="13">
    <location>
        <begin position="285"/>
        <end position="312"/>
    </location>
</feature>
<dbReference type="SUPFAM" id="SSF49899">
    <property type="entry name" value="Concanavalin A-like lectins/glucanases"/>
    <property type="match status" value="3"/>
</dbReference>
<reference evidence="19 20" key="1">
    <citation type="submission" date="2024-02" db="EMBL/GenBank/DDBJ databases">
        <title>Chromosome-scale genome assembly of the rough periwinkle Littorina saxatilis.</title>
        <authorList>
            <person name="De Jode A."/>
            <person name="Faria R."/>
            <person name="Formenti G."/>
            <person name="Sims Y."/>
            <person name="Smith T.P."/>
            <person name="Tracey A."/>
            <person name="Wood J.M.D."/>
            <person name="Zagrodzka Z.B."/>
            <person name="Johannesson K."/>
            <person name="Butlin R.K."/>
            <person name="Leder E.H."/>
        </authorList>
    </citation>
    <scope>NUCLEOTIDE SEQUENCE [LARGE SCALE GENOMIC DNA]</scope>
    <source>
        <strain evidence="19">Snail1</strain>
        <tissue evidence="19">Muscle</tissue>
    </source>
</reference>
<gene>
    <name evidence="19" type="ORF">V1264_011006</name>
</gene>
<keyword evidence="12" id="KW-0325">Glycoprotein</keyword>
<keyword evidence="4" id="KW-0732">Signal</keyword>
<evidence type="ECO:0000259" key="17">
    <source>
        <dbReference type="PROSITE" id="PS50923"/>
    </source>
</evidence>
<dbReference type="PROSITE" id="PS50923">
    <property type="entry name" value="SUSHI"/>
    <property type="match status" value="1"/>
</dbReference>
<evidence type="ECO:0000256" key="4">
    <source>
        <dbReference type="ARBA" id="ARBA00022729"/>
    </source>
</evidence>
<dbReference type="PANTHER" id="PTHR23282:SF101">
    <property type="entry name" value="MAM DOMAIN-CONTAINING PROTEIN"/>
    <property type="match status" value="1"/>
</dbReference>
<protein>
    <recommendedName>
        <fullName evidence="15">Metalloendopeptidase</fullName>
        <ecNumber evidence="15">3.4.24.-</ecNumber>
    </recommendedName>
</protein>
<dbReference type="GO" id="GO:0008270">
    <property type="term" value="F:zinc ion binding"/>
    <property type="evidence" value="ECO:0007669"/>
    <property type="project" value="UniProtKB-UniRule"/>
</dbReference>
<dbReference type="InterPro" id="IPR013320">
    <property type="entry name" value="ConA-like_dom_sf"/>
</dbReference>
<evidence type="ECO:0000256" key="12">
    <source>
        <dbReference type="ARBA" id="ARBA00023180"/>
    </source>
</evidence>
<dbReference type="Gene3D" id="3.40.390.10">
    <property type="entry name" value="Collagenase (Catalytic Domain)"/>
    <property type="match status" value="1"/>
</dbReference>
<evidence type="ECO:0000256" key="1">
    <source>
        <dbReference type="ARBA" id="ARBA00004370"/>
    </source>
</evidence>
<keyword evidence="8 14" id="KW-0482">Metalloprotease</keyword>
<name>A0AAN9GKF6_9CAEN</name>
<dbReference type="Pfam" id="PF00084">
    <property type="entry name" value="Sushi"/>
    <property type="match status" value="1"/>
</dbReference>
<dbReference type="PANTHER" id="PTHR23282">
    <property type="entry name" value="APICAL ENDOSOMAL GLYCOPROTEIN PRECURSOR"/>
    <property type="match status" value="1"/>
</dbReference>
<dbReference type="InterPro" id="IPR001506">
    <property type="entry name" value="Peptidase_M12A"/>
</dbReference>
<keyword evidence="9" id="KW-0472">Membrane</keyword>
<proteinExistence type="predicted"/>
<dbReference type="SUPFAM" id="SSF57535">
    <property type="entry name" value="Complement control module/SCR domain"/>
    <property type="match status" value="1"/>
</dbReference>
<comment type="subcellular location">
    <subcellularLocation>
        <location evidence="1">Membrane</location>
    </subcellularLocation>
</comment>
<dbReference type="CDD" id="cd04280">
    <property type="entry name" value="ZnMc_astacin_like"/>
    <property type="match status" value="1"/>
</dbReference>
<evidence type="ECO:0000313" key="20">
    <source>
        <dbReference type="Proteomes" id="UP001374579"/>
    </source>
</evidence>
<comment type="caution">
    <text evidence="19">The sequence shown here is derived from an EMBL/GenBank/DDBJ whole genome shotgun (WGS) entry which is preliminary data.</text>
</comment>
<evidence type="ECO:0000256" key="3">
    <source>
        <dbReference type="ARBA" id="ARBA00022723"/>
    </source>
</evidence>
<feature type="binding site" evidence="14">
    <location>
        <position position="159"/>
    </location>
    <ligand>
        <name>Zn(2+)</name>
        <dbReference type="ChEBI" id="CHEBI:29105"/>
        <note>catalytic</note>
    </ligand>
</feature>
<evidence type="ECO:0000256" key="13">
    <source>
        <dbReference type="PROSITE-ProRule" id="PRU00302"/>
    </source>
</evidence>
<keyword evidence="7 14" id="KW-0862">Zinc</keyword>
<feature type="active site" evidence="14">
    <location>
        <position position="150"/>
    </location>
</feature>
<evidence type="ECO:0000256" key="10">
    <source>
        <dbReference type="ARBA" id="ARBA00023145"/>
    </source>
</evidence>
<evidence type="ECO:0000256" key="7">
    <source>
        <dbReference type="ARBA" id="ARBA00022833"/>
    </source>
</evidence>
<dbReference type="FunFam" id="3.40.390.10:FF:000015">
    <property type="entry name" value="Meprin A subunit"/>
    <property type="match status" value="1"/>
</dbReference>
<dbReference type="GO" id="GO:0016020">
    <property type="term" value="C:membrane"/>
    <property type="evidence" value="ECO:0007669"/>
    <property type="project" value="UniProtKB-SubCell"/>
</dbReference>
<evidence type="ECO:0000259" key="16">
    <source>
        <dbReference type="PROSITE" id="PS50060"/>
    </source>
</evidence>
<dbReference type="SMART" id="SM00137">
    <property type="entry name" value="MAM"/>
    <property type="match status" value="3"/>
</dbReference>
<feature type="domain" description="MAM" evidence="16">
    <location>
        <begin position="321"/>
        <end position="490"/>
    </location>
</feature>
<keyword evidence="3 14" id="KW-0479">Metal-binding</keyword>
<evidence type="ECO:0000256" key="2">
    <source>
        <dbReference type="ARBA" id="ARBA00022670"/>
    </source>
</evidence>
<evidence type="ECO:0000256" key="9">
    <source>
        <dbReference type="ARBA" id="ARBA00023136"/>
    </source>
</evidence>
<keyword evidence="5" id="KW-0677">Repeat</keyword>
<dbReference type="EMBL" id="JBAMIC010000002">
    <property type="protein sequence ID" value="KAK7111364.1"/>
    <property type="molecule type" value="Genomic_DNA"/>
</dbReference>
<feature type="domain" description="MAM" evidence="16">
    <location>
        <begin position="503"/>
        <end position="664"/>
    </location>
</feature>
<dbReference type="Gene3D" id="2.10.70.10">
    <property type="entry name" value="Complement Module, domain 1"/>
    <property type="match status" value="1"/>
</dbReference>
<feature type="domain" description="MAM" evidence="16">
    <location>
        <begin position="668"/>
        <end position="827"/>
    </location>
</feature>
<keyword evidence="13" id="KW-0768">Sushi</keyword>
<dbReference type="AlphaFoldDB" id="A0AAN9GKF6"/>
<dbReference type="SMART" id="SM00235">
    <property type="entry name" value="ZnMc"/>
    <property type="match status" value="1"/>
</dbReference>
<dbReference type="InterPro" id="IPR000998">
    <property type="entry name" value="MAM_dom"/>
</dbReference>
<dbReference type="InterPro" id="IPR024079">
    <property type="entry name" value="MetalloPept_cat_dom_sf"/>
</dbReference>
<evidence type="ECO:0000256" key="5">
    <source>
        <dbReference type="ARBA" id="ARBA00022737"/>
    </source>
</evidence>
<keyword evidence="10" id="KW-0865">Zymogen</keyword>
<dbReference type="Proteomes" id="UP001374579">
    <property type="component" value="Unassembled WGS sequence"/>
</dbReference>
<dbReference type="Pfam" id="PF01400">
    <property type="entry name" value="Astacin"/>
    <property type="match status" value="1"/>
</dbReference>
<feature type="domain" description="Sushi" evidence="17">
    <location>
        <begin position="257"/>
        <end position="314"/>
    </location>
</feature>
<dbReference type="InterPro" id="IPR051560">
    <property type="entry name" value="MAM_domain-containing"/>
</dbReference>
<evidence type="ECO:0000256" key="15">
    <source>
        <dbReference type="RuleBase" id="RU361183"/>
    </source>
</evidence>
<dbReference type="GO" id="GO:0006508">
    <property type="term" value="P:proteolysis"/>
    <property type="evidence" value="ECO:0007669"/>
    <property type="project" value="UniProtKB-KW"/>
</dbReference>
<accession>A0AAN9GKF6</accession>
<comment type="cofactor">
    <cofactor evidence="14 15">
        <name>Zn(2+)</name>
        <dbReference type="ChEBI" id="CHEBI:29105"/>
    </cofactor>
    <text evidence="14 15">Binds 1 zinc ion per subunit.</text>
</comment>
<evidence type="ECO:0000313" key="19">
    <source>
        <dbReference type="EMBL" id="KAK7111364.1"/>
    </source>
</evidence>
<comment type="caution">
    <text evidence="13">Lacks conserved residue(s) required for the propagation of feature annotation.</text>
</comment>
<dbReference type="PRINTS" id="PR00020">
    <property type="entry name" value="MAMDOMAIN"/>
</dbReference>